<dbReference type="InterPro" id="IPR027746">
    <property type="entry name" value="TTL"/>
</dbReference>
<dbReference type="Gene3D" id="3.40.1210.10">
    <property type="entry name" value="Survival protein SurE-like phosphatase/nucleotidase"/>
    <property type="match status" value="1"/>
</dbReference>
<comment type="caution">
    <text evidence="2">The sequence shown here is derived from an EMBL/GenBank/DDBJ whole genome shotgun (WGS) entry which is preliminary data.</text>
</comment>
<dbReference type="EMBL" id="MU251669">
    <property type="protein sequence ID" value="KAG9230480.1"/>
    <property type="molecule type" value="Genomic_DNA"/>
</dbReference>
<dbReference type="GO" id="GO:0016787">
    <property type="term" value="F:hydrolase activity"/>
    <property type="evidence" value="ECO:0007669"/>
    <property type="project" value="InterPro"/>
</dbReference>
<dbReference type="Pfam" id="PF01975">
    <property type="entry name" value="SurE"/>
    <property type="match status" value="1"/>
</dbReference>
<proteinExistence type="predicted"/>
<reference evidence="2" key="1">
    <citation type="journal article" date="2021" name="IMA Fungus">
        <title>Genomic characterization of three marine fungi, including Emericellopsis atlantica sp. nov. with signatures of a generalist lifestyle and marine biomass degradation.</title>
        <authorList>
            <person name="Hagestad O.C."/>
            <person name="Hou L."/>
            <person name="Andersen J.H."/>
            <person name="Hansen E.H."/>
            <person name="Altermark B."/>
            <person name="Li C."/>
            <person name="Kuhnert E."/>
            <person name="Cox R.J."/>
            <person name="Crous P.W."/>
            <person name="Spatafora J.W."/>
            <person name="Lail K."/>
            <person name="Amirebrahimi M."/>
            <person name="Lipzen A."/>
            <person name="Pangilinan J."/>
            <person name="Andreopoulos W."/>
            <person name="Hayes R.D."/>
            <person name="Ng V."/>
            <person name="Grigoriev I.V."/>
            <person name="Jackson S.A."/>
            <person name="Sutton T.D.S."/>
            <person name="Dobson A.D.W."/>
            <person name="Rama T."/>
        </authorList>
    </citation>
    <scope>NUCLEOTIDE SEQUENCE</scope>
    <source>
        <strain evidence="2">TRa018bII</strain>
    </source>
</reference>
<name>A0A9P7YCC6_9HELO</name>
<organism evidence="2 3">
    <name type="scientific">Amylocarpus encephaloides</name>
    <dbReference type="NCBI Taxonomy" id="45428"/>
    <lineage>
        <taxon>Eukaryota</taxon>
        <taxon>Fungi</taxon>
        <taxon>Dikarya</taxon>
        <taxon>Ascomycota</taxon>
        <taxon>Pezizomycotina</taxon>
        <taxon>Leotiomycetes</taxon>
        <taxon>Helotiales</taxon>
        <taxon>Helotiales incertae sedis</taxon>
        <taxon>Amylocarpus</taxon>
    </lineage>
</organism>
<accession>A0A9P7YCC6</accession>
<evidence type="ECO:0000313" key="3">
    <source>
        <dbReference type="Proteomes" id="UP000824998"/>
    </source>
</evidence>
<dbReference type="AlphaFoldDB" id="A0A9P7YCC6"/>
<protein>
    <submittedName>
        <fullName evidence="2">Survival protein sure-like phosphatase/nucleotidase</fullName>
    </submittedName>
</protein>
<dbReference type="PANTHER" id="PTHR47551:SF1">
    <property type="entry name" value="TUBULIN--TYROSINE LIGASE PBY1-RELATED"/>
    <property type="match status" value="1"/>
</dbReference>
<dbReference type="InterPro" id="IPR002828">
    <property type="entry name" value="SurE-like_Pase/nucleotidase"/>
</dbReference>
<dbReference type="SUPFAM" id="SSF64167">
    <property type="entry name" value="SurE-like"/>
    <property type="match status" value="1"/>
</dbReference>
<dbReference type="Proteomes" id="UP000824998">
    <property type="component" value="Unassembled WGS sequence"/>
</dbReference>
<dbReference type="InterPro" id="IPR036523">
    <property type="entry name" value="SurE-like_sf"/>
</dbReference>
<dbReference type="OrthoDB" id="202825at2759"/>
<dbReference type="PANTHER" id="PTHR47551">
    <property type="entry name" value="TUBULIN--TYROSINE LIGASE PBY1-RELATED"/>
    <property type="match status" value="1"/>
</dbReference>
<sequence>MCWFLAHSGVVLIRQTTNQQSNSQLNLLRPSGQGLSCSLSGEPFCLPAVLSCTRVEGVKASRVIEESRSLLRFQHSLLLHERTPRLQRPSTMKLLVTNDDGPPHAIASPFILSFVQALQEYTEHEVSVILPHIQRSWIGKAHLPGEWITTTQYVPENEAKAWTLADGTPACCVQLGLSHLFPTSDVVIAGPNLGCNISSIFALSSGTVGAAFEGACLERKAIAVSYEIRKPRLEAAVKEANRVAVRIIQWLLNNWDENVTVYNVNVPVRVGVEKQDVYWTKIMENSWSESGVGSAYREVTVQVQEDEKFTSNGAASVGDATIIAKENAHLDVGEKPNSQRVFHWEPTYGDLWKNVHIEGSDAWAIHNGHPSITSLRANFAHVSGFSGKLVLSEGI</sequence>
<keyword evidence="3" id="KW-1185">Reference proteome</keyword>
<evidence type="ECO:0000259" key="1">
    <source>
        <dbReference type="Pfam" id="PF01975"/>
    </source>
</evidence>
<dbReference type="NCBIfam" id="TIGR00087">
    <property type="entry name" value="surE"/>
    <property type="match status" value="1"/>
</dbReference>
<gene>
    <name evidence="2" type="ORF">BJ875DRAFT_472128</name>
</gene>
<feature type="domain" description="Survival protein SurE-like phosphatase/nucleotidase" evidence="1">
    <location>
        <begin position="95"/>
        <end position="288"/>
    </location>
</feature>
<dbReference type="GO" id="GO:0000932">
    <property type="term" value="C:P-body"/>
    <property type="evidence" value="ECO:0007669"/>
    <property type="project" value="TreeGrafter"/>
</dbReference>
<evidence type="ECO:0000313" key="2">
    <source>
        <dbReference type="EMBL" id="KAG9230480.1"/>
    </source>
</evidence>